<evidence type="ECO:0000313" key="3">
    <source>
        <dbReference type="Proteomes" id="UP000010797"/>
    </source>
</evidence>
<dbReference type="OrthoDB" id="1757697at2"/>
<dbReference type="HOGENOM" id="CLU_053649_0_0_9"/>
<reference evidence="3" key="1">
    <citation type="submission" date="2012-02" db="EMBL/GenBank/DDBJ databases">
        <title>Complete sequence of Desulfitobacterium dichloroeliminans LMG P-21439.</title>
        <authorList>
            <person name="Lucas S."/>
            <person name="Han J."/>
            <person name="Lapidus A."/>
            <person name="Cheng J.-F."/>
            <person name="Goodwin L."/>
            <person name="Pitluck S."/>
            <person name="Peters L."/>
            <person name="Ovchinnikova G."/>
            <person name="Teshima H."/>
            <person name="Detter J.C."/>
            <person name="Han C."/>
            <person name="Tapia R."/>
            <person name="Land M."/>
            <person name="Hauser L."/>
            <person name="Kyrpides N."/>
            <person name="Ivanova N."/>
            <person name="Pagani I."/>
            <person name="Kruse T."/>
            <person name="de Vos W.M."/>
            <person name="Boon N."/>
            <person name="Smidt H."/>
            <person name="Woyke T."/>
        </authorList>
    </citation>
    <scope>NUCLEOTIDE SEQUENCE [LARGE SCALE GENOMIC DNA]</scope>
    <source>
        <strain evidence="3">LMG P-21439 / DCA1</strain>
    </source>
</reference>
<dbReference type="Gene3D" id="3.40.630.30">
    <property type="match status" value="1"/>
</dbReference>
<dbReference type="EMBL" id="CP003344">
    <property type="protein sequence ID" value="AGA68601.1"/>
    <property type="molecule type" value="Genomic_DNA"/>
</dbReference>
<dbReference type="InterPro" id="IPR000182">
    <property type="entry name" value="GNAT_dom"/>
</dbReference>
<feature type="domain" description="N-acetyltransferase" evidence="1">
    <location>
        <begin position="192"/>
        <end position="360"/>
    </location>
</feature>
<dbReference type="PANTHER" id="PTHR41368:SF1">
    <property type="entry name" value="PROTEIN YGHO"/>
    <property type="match status" value="1"/>
</dbReference>
<organism evidence="2 3">
    <name type="scientific">Desulfitobacterium dichloroeliminans (strain LMG P-21439 / DCA1)</name>
    <dbReference type="NCBI Taxonomy" id="871963"/>
    <lineage>
        <taxon>Bacteria</taxon>
        <taxon>Bacillati</taxon>
        <taxon>Bacillota</taxon>
        <taxon>Clostridia</taxon>
        <taxon>Eubacteriales</taxon>
        <taxon>Desulfitobacteriaceae</taxon>
        <taxon>Desulfitobacterium</taxon>
    </lineage>
</organism>
<evidence type="ECO:0000313" key="2">
    <source>
        <dbReference type="EMBL" id="AGA68601.1"/>
    </source>
</evidence>
<evidence type="ECO:0000259" key="1">
    <source>
        <dbReference type="PROSITE" id="PS51186"/>
    </source>
</evidence>
<dbReference type="PROSITE" id="PS51186">
    <property type="entry name" value="GNAT"/>
    <property type="match status" value="1"/>
</dbReference>
<dbReference type="eggNOG" id="COG3153">
    <property type="taxonomic scope" value="Bacteria"/>
</dbReference>
<name>L0F7I1_DESDL</name>
<dbReference type="InterPro" id="IPR016181">
    <property type="entry name" value="Acyl_CoA_acyltransferase"/>
</dbReference>
<sequence>MKLEFLHGSKTDVFIDFYERRYLTDPLKRNSMSGLLKSLLKGKSVICKSSYLEPVMVEEGGRIIMIALLAYVDRMPDCVQIAFFEGDYKDEKAFKLILDRAQELAREKGASKLTGSLNVHVNYGLGFLASDYQKPQGFGTLHNPAFYNELFEESGFEALDMVSFRKDLSELEELFSPKLLERVNRRYSIRKLDYKNLERDAQIYTSINNEAFKDHPFYYERKAAEDLELFKDFKPLLRPENLLFAYKGEEPVGFLLWYPDFHELMRPGETLGVRTVIRNKFMAHKVKTVKIVEVGVLPQEMRQGAVIALINKVFELAKGKYSFFESGWILHSNYRSRMLGVKLTDHVDKKYKAYLKDVTE</sequence>
<protein>
    <recommendedName>
        <fullName evidence="1">N-acetyltransferase domain-containing protein</fullName>
    </recommendedName>
</protein>
<dbReference type="STRING" id="871963.Desdi_1084"/>
<dbReference type="KEGG" id="ddl:Desdi_1084"/>
<dbReference type="InterPro" id="IPR039968">
    <property type="entry name" value="BcerS-like"/>
</dbReference>
<dbReference type="GO" id="GO:0016747">
    <property type="term" value="F:acyltransferase activity, transferring groups other than amino-acyl groups"/>
    <property type="evidence" value="ECO:0007669"/>
    <property type="project" value="InterPro"/>
</dbReference>
<dbReference type="PANTHER" id="PTHR41368">
    <property type="entry name" value="PROTEIN YGHO"/>
    <property type="match status" value="1"/>
</dbReference>
<gene>
    <name evidence="2" type="ordered locus">Desdi_1084</name>
</gene>
<accession>L0F7I1</accession>
<dbReference type="RefSeq" id="WP_015261597.1">
    <property type="nucleotide sequence ID" value="NC_019903.1"/>
</dbReference>
<keyword evidence="3" id="KW-1185">Reference proteome</keyword>
<dbReference type="AlphaFoldDB" id="L0F7I1"/>
<dbReference type="Proteomes" id="UP000010797">
    <property type="component" value="Chromosome"/>
</dbReference>
<proteinExistence type="predicted"/>
<dbReference type="SUPFAM" id="SSF55729">
    <property type="entry name" value="Acyl-CoA N-acyltransferases (Nat)"/>
    <property type="match status" value="1"/>
</dbReference>